<organism evidence="2 3">
    <name type="scientific">Volvox reticuliferus</name>
    <dbReference type="NCBI Taxonomy" id="1737510"/>
    <lineage>
        <taxon>Eukaryota</taxon>
        <taxon>Viridiplantae</taxon>
        <taxon>Chlorophyta</taxon>
        <taxon>core chlorophytes</taxon>
        <taxon>Chlorophyceae</taxon>
        <taxon>CS clade</taxon>
        <taxon>Chlamydomonadales</taxon>
        <taxon>Volvocaceae</taxon>
        <taxon>Volvox</taxon>
    </lineage>
</organism>
<reference evidence="2" key="1">
    <citation type="journal article" date="2021" name="Proc. Natl. Acad. Sci. U.S.A.">
        <title>Three genomes in the algal genus Volvox reveal the fate of a haploid sex-determining region after a transition to homothallism.</title>
        <authorList>
            <person name="Yamamoto K."/>
            <person name="Hamaji T."/>
            <person name="Kawai-Toyooka H."/>
            <person name="Matsuzaki R."/>
            <person name="Takahashi F."/>
            <person name="Nishimura Y."/>
            <person name="Kawachi M."/>
            <person name="Noguchi H."/>
            <person name="Minakuchi Y."/>
            <person name="Umen J.G."/>
            <person name="Toyoda A."/>
            <person name="Nozaki H."/>
        </authorList>
    </citation>
    <scope>NUCLEOTIDE SEQUENCE</scope>
    <source>
        <strain evidence="2">NIES-3786</strain>
    </source>
</reference>
<dbReference type="Proteomes" id="UP000747110">
    <property type="component" value="Unassembled WGS sequence"/>
</dbReference>
<name>A0A8J4FZF0_9CHLO</name>
<comment type="caution">
    <text evidence="2">The sequence shown here is derived from an EMBL/GenBank/DDBJ whole genome shotgun (WGS) entry which is preliminary data.</text>
</comment>
<feature type="region of interest" description="Disordered" evidence="1">
    <location>
        <begin position="110"/>
        <end position="131"/>
    </location>
</feature>
<accession>A0A8J4FZF0</accession>
<keyword evidence="3" id="KW-1185">Reference proteome</keyword>
<protein>
    <submittedName>
        <fullName evidence="2">Uncharacterized protein</fullName>
    </submittedName>
</protein>
<sequence length="131" mass="13984">MMKMPTVGVAGWAVRSANAVMQKHHPTGPSMDSRTPSPHFKTIPFVRRANAQRSTSPPYVLVRILTTVWTAALLAMTPPTITPSHGGAIRTAHHHNTRASIDFAPLRISIEGKPDGGGSGTTLQVASKART</sequence>
<gene>
    <name evidence="2" type="ORF">Vretifemale_19799</name>
</gene>
<dbReference type="AlphaFoldDB" id="A0A8J4FZF0"/>
<dbReference type="OrthoDB" id="526653at2759"/>
<dbReference type="EMBL" id="BNCP01000074">
    <property type="protein sequence ID" value="GIL92265.1"/>
    <property type="molecule type" value="Genomic_DNA"/>
</dbReference>
<evidence type="ECO:0000256" key="1">
    <source>
        <dbReference type="SAM" id="MobiDB-lite"/>
    </source>
</evidence>
<evidence type="ECO:0000313" key="2">
    <source>
        <dbReference type="EMBL" id="GIL92265.1"/>
    </source>
</evidence>
<evidence type="ECO:0000313" key="3">
    <source>
        <dbReference type="Proteomes" id="UP000747110"/>
    </source>
</evidence>
<proteinExistence type="predicted"/>